<protein>
    <submittedName>
        <fullName evidence="12">Caspase-10</fullName>
    </submittedName>
</protein>
<evidence type="ECO:0000259" key="9">
    <source>
        <dbReference type="PROSITE" id="PS50168"/>
    </source>
</evidence>
<dbReference type="InterPro" id="IPR011029">
    <property type="entry name" value="DEATH-like_dom_sf"/>
</dbReference>
<dbReference type="PhylomeDB" id="A0A091T7V6"/>
<dbReference type="GO" id="GO:0006508">
    <property type="term" value="P:proteolysis"/>
    <property type="evidence" value="ECO:0007669"/>
    <property type="project" value="UniProtKB-KW"/>
</dbReference>
<evidence type="ECO:0000256" key="8">
    <source>
        <dbReference type="RuleBase" id="RU003971"/>
    </source>
</evidence>
<dbReference type="Pfam" id="PF01335">
    <property type="entry name" value="DED"/>
    <property type="match status" value="2"/>
</dbReference>
<organism evidence="12 13">
    <name type="scientific">Phaethon lepturus</name>
    <name type="common">White-tailed tropicbird</name>
    <dbReference type="NCBI Taxonomy" id="97097"/>
    <lineage>
        <taxon>Eukaryota</taxon>
        <taxon>Metazoa</taxon>
        <taxon>Chordata</taxon>
        <taxon>Craniata</taxon>
        <taxon>Vertebrata</taxon>
        <taxon>Euteleostomi</taxon>
        <taxon>Archelosauria</taxon>
        <taxon>Archosauria</taxon>
        <taxon>Dinosauria</taxon>
        <taxon>Saurischia</taxon>
        <taxon>Theropoda</taxon>
        <taxon>Coelurosauria</taxon>
        <taxon>Aves</taxon>
        <taxon>Neognathae</taxon>
        <taxon>Neoaves</taxon>
        <taxon>Phaethontimorphae</taxon>
        <taxon>Phaethontiformes</taxon>
        <taxon>Phaethontidae</taxon>
        <taxon>Phaethon</taxon>
    </lineage>
</organism>
<keyword evidence="7" id="KW-0865">Zymogen</keyword>
<dbReference type="PRINTS" id="PR00376">
    <property type="entry name" value="IL1BCENZYME"/>
</dbReference>
<keyword evidence="13" id="KW-1185">Reference proteome</keyword>
<evidence type="ECO:0000313" key="12">
    <source>
        <dbReference type="EMBL" id="KFQ69652.1"/>
    </source>
</evidence>
<dbReference type="AlphaFoldDB" id="A0A091T7V6"/>
<gene>
    <name evidence="12" type="ORF">N335_11907</name>
</gene>
<dbReference type="FunFam" id="1.10.533.10:FF:000038">
    <property type="entry name" value="Caspase 10"/>
    <property type="match status" value="1"/>
</dbReference>
<name>A0A091T7V6_PHALP</name>
<evidence type="ECO:0000256" key="2">
    <source>
        <dbReference type="ARBA" id="ARBA00022670"/>
    </source>
</evidence>
<dbReference type="InterPro" id="IPR033139">
    <property type="entry name" value="Caspase_cys_AS"/>
</dbReference>
<dbReference type="EMBL" id="KK439112">
    <property type="protein sequence ID" value="KFQ69652.1"/>
    <property type="molecule type" value="Genomic_DNA"/>
</dbReference>
<feature type="non-terminal residue" evidence="12">
    <location>
        <position position="506"/>
    </location>
</feature>
<evidence type="ECO:0000256" key="7">
    <source>
        <dbReference type="ARBA" id="ARBA00023145"/>
    </source>
</evidence>
<dbReference type="InterPro" id="IPR016129">
    <property type="entry name" value="Caspase_his_AS"/>
</dbReference>
<dbReference type="FunFam" id="3.40.50.1460:FF:000014">
    <property type="entry name" value="Caspase 10, apoptosis-related cysteine peptidase"/>
    <property type="match status" value="1"/>
</dbReference>
<keyword evidence="2" id="KW-0645">Protease</keyword>
<dbReference type="CDD" id="cd00032">
    <property type="entry name" value="CASc"/>
    <property type="match status" value="1"/>
</dbReference>
<dbReference type="InterPro" id="IPR015917">
    <property type="entry name" value="Pept_C14A"/>
</dbReference>
<dbReference type="PROSITE" id="PS01121">
    <property type="entry name" value="CASPASE_HIS"/>
    <property type="match status" value="1"/>
</dbReference>
<dbReference type="GO" id="GO:0042981">
    <property type="term" value="P:regulation of apoptotic process"/>
    <property type="evidence" value="ECO:0007669"/>
    <property type="project" value="InterPro"/>
</dbReference>
<keyword evidence="3" id="KW-0053">Apoptosis</keyword>
<dbReference type="PANTHER" id="PTHR48169">
    <property type="entry name" value="DED DOMAIN-CONTAINING PROTEIN"/>
    <property type="match status" value="1"/>
</dbReference>
<dbReference type="InterPro" id="IPR011600">
    <property type="entry name" value="Pept_C14_caspase"/>
</dbReference>
<dbReference type="CDD" id="cd08814">
    <property type="entry name" value="DED_Caspase_10_r2"/>
    <property type="match status" value="1"/>
</dbReference>
<accession>A0A091T7V6</accession>
<feature type="domain" description="DED" evidence="9">
    <location>
        <begin position="11"/>
        <end position="89"/>
    </location>
</feature>
<evidence type="ECO:0000313" key="13">
    <source>
        <dbReference type="Proteomes" id="UP000053638"/>
    </source>
</evidence>
<dbReference type="GO" id="GO:0004197">
    <property type="term" value="F:cysteine-type endopeptidase activity"/>
    <property type="evidence" value="ECO:0007669"/>
    <property type="project" value="InterPro"/>
</dbReference>
<comment type="similarity">
    <text evidence="1 8">Belongs to the peptidase C14A family.</text>
</comment>
<dbReference type="GO" id="GO:0006915">
    <property type="term" value="P:apoptotic process"/>
    <property type="evidence" value="ECO:0007669"/>
    <property type="project" value="UniProtKB-KW"/>
</dbReference>
<dbReference type="FunFam" id="1.10.533.10:FF:000016">
    <property type="entry name" value="CASP8 and FADD-like apoptosis regulator"/>
    <property type="match status" value="1"/>
</dbReference>
<dbReference type="GO" id="GO:0005737">
    <property type="term" value="C:cytoplasm"/>
    <property type="evidence" value="ECO:0007669"/>
    <property type="project" value="UniProtKB-ARBA"/>
</dbReference>
<evidence type="ECO:0000259" key="11">
    <source>
        <dbReference type="PROSITE" id="PS50208"/>
    </source>
</evidence>
<evidence type="ECO:0000256" key="4">
    <source>
        <dbReference type="ARBA" id="ARBA00022737"/>
    </source>
</evidence>
<dbReference type="PROSITE" id="PS50207">
    <property type="entry name" value="CASPASE_P10"/>
    <property type="match status" value="1"/>
</dbReference>
<dbReference type="InterPro" id="IPR001875">
    <property type="entry name" value="DED_dom"/>
</dbReference>
<dbReference type="Gene3D" id="3.40.50.1460">
    <property type="match status" value="1"/>
</dbReference>
<dbReference type="Pfam" id="PF00656">
    <property type="entry name" value="Peptidase_C14"/>
    <property type="match status" value="1"/>
</dbReference>
<dbReference type="PROSITE" id="PS01122">
    <property type="entry name" value="CASPASE_CYS"/>
    <property type="match status" value="1"/>
</dbReference>
<evidence type="ECO:0000256" key="1">
    <source>
        <dbReference type="ARBA" id="ARBA00010134"/>
    </source>
</evidence>
<dbReference type="InterPro" id="IPR001309">
    <property type="entry name" value="Pept_C14_p20"/>
</dbReference>
<feature type="domain" description="Caspase family p10" evidence="10">
    <location>
        <begin position="410"/>
        <end position="497"/>
    </location>
</feature>
<dbReference type="SUPFAM" id="SSF47986">
    <property type="entry name" value="DEATH domain"/>
    <property type="match status" value="2"/>
</dbReference>
<dbReference type="SUPFAM" id="SSF52129">
    <property type="entry name" value="Caspase-like"/>
    <property type="match status" value="1"/>
</dbReference>
<evidence type="ECO:0000256" key="5">
    <source>
        <dbReference type="ARBA" id="ARBA00022801"/>
    </source>
</evidence>
<dbReference type="Gene3D" id="1.10.533.10">
    <property type="entry name" value="Death Domain, Fas"/>
    <property type="match status" value="2"/>
</dbReference>
<feature type="domain" description="Caspase family p20" evidence="11">
    <location>
        <begin position="261"/>
        <end position="385"/>
    </location>
</feature>
<keyword evidence="5" id="KW-0378">Hydrolase</keyword>
<feature type="non-terminal residue" evidence="12">
    <location>
        <position position="1"/>
    </location>
</feature>
<proteinExistence type="inferred from homology"/>
<dbReference type="InterPro" id="IPR002138">
    <property type="entry name" value="Pept_C14_p10"/>
</dbReference>
<evidence type="ECO:0000256" key="6">
    <source>
        <dbReference type="ARBA" id="ARBA00022807"/>
    </source>
</evidence>
<dbReference type="PROSITE" id="PS50168">
    <property type="entry name" value="DED"/>
    <property type="match status" value="2"/>
</dbReference>
<sequence>SSNMDVDVGLKFRQQLLLIDENLVAEDVAALKFLCTDLLPFRKLESVKSGVDIFQLLMAEEYLNEEDTFLLAELLYRIKCHSLLKKLGYTKEKVQECLHEKGRVSPYRQMLYELSENITNEMLKDITFLLQNCLPKRRVTLSALELLILLEKQGLLTENNVQMLEEVCMNVSPDLLETVNCYKRAKVSLPQQENTLPVKESSLSHTGDIRVFTSPQVHLSTYCQLGNKKKKICNESFSSNIAAFFLSFLQKVTSYKMDGPHRGFCLVINNVNFDRSLQERKGSCKDAGELERVFTWLGLDVKTYTDLTSGEIKDLMRTWQRLPEHKDRDCFICCILSHGESGAIYGKDEELVSIRMIMSHFTAKQCPQLAEKPKLFFIQACQGKEIQCPVYVEADARIPDLSSMQQSVSPSESIPEEADFLLGMATIDGYVSFRHIQQGAWYIQALCSKLQLLVPRGEDILSILTEVNEDVGRRVDRLGTKKQMPQPAYTLRRKFVFPIPRDPPPS</sequence>
<dbReference type="PANTHER" id="PTHR48169:SF7">
    <property type="entry name" value="CASPASE 10"/>
    <property type="match status" value="1"/>
</dbReference>
<keyword evidence="6" id="KW-0788">Thiol protease</keyword>
<dbReference type="InterPro" id="IPR035701">
    <property type="entry name" value="CASP10_DED2"/>
</dbReference>
<reference evidence="12 13" key="1">
    <citation type="submission" date="2014-04" db="EMBL/GenBank/DDBJ databases">
        <title>Genome evolution of avian class.</title>
        <authorList>
            <person name="Zhang G."/>
            <person name="Li C."/>
        </authorList>
    </citation>
    <scope>NUCLEOTIDE SEQUENCE [LARGE SCALE GENOMIC DNA]</scope>
    <source>
        <strain evidence="12">BGI_N335</strain>
    </source>
</reference>
<keyword evidence="4" id="KW-0677">Repeat</keyword>
<evidence type="ECO:0000259" key="10">
    <source>
        <dbReference type="PROSITE" id="PS50207"/>
    </source>
</evidence>
<evidence type="ECO:0000256" key="3">
    <source>
        <dbReference type="ARBA" id="ARBA00022703"/>
    </source>
</evidence>
<dbReference type="Proteomes" id="UP000053638">
    <property type="component" value="Unassembled WGS sequence"/>
</dbReference>
<dbReference type="SMART" id="SM00031">
    <property type="entry name" value="DED"/>
    <property type="match status" value="2"/>
</dbReference>
<feature type="domain" description="DED" evidence="9">
    <location>
        <begin position="106"/>
        <end position="181"/>
    </location>
</feature>
<dbReference type="SMART" id="SM00115">
    <property type="entry name" value="CASc"/>
    <property type="match status" value="1"/>
</dbReference>
<dbReference type="InterPro" id="IPR029030">
    <property type="entry name" value="Caspase-like_dom_sf"/>
</dbReference>
<dbReference type="PROSITE" id="PS50208">
    <property type="entry name" value="CASPASE_P20"/>
    <property type="match status" value="1"/>
</dbReference>
<dbReference type="GO" id="GO:0051604">
    <property type="term" value="P:protein maturation"/>
    <property type="evidence" value="ECO:0007669"/>
    <property type="project" value="UniProtKB-ARBA"/>
</dbReference>